<dbReference type="OrthoDB" id="1395864at2"/>
<dbReference type="InterPro" id="IPR001296">
    <property type="entry name" value="Glyco_trans_1"/>
</dbReference>
<dbReference type="EMBL" id="JPRM01000006">
    <property type="protein sequence ID" value="KFF18241.1"/>
    <property type="molecule type" value="Genomic_DNA"/>
</dbReference>
<dbReference type="Gene3D" id="3.40.50.2000">
    <property type="entry name" value="Glycogen Phosphorylase B"/>
    <property type="match status" value="1"/>
</dbReference>
<name>A0A086ANH7_FLAHY</name>
<reference evidence="2 4" key="1">
    <citation type="submission" date="2014-07" db="EMBL/GenBank/DDBJ databases">
        <title>Genome of Flavobacterium hydatis DSM 2063.</title>
        <authorList>
            <person name="Pipes S.E."/>
            <person name="Stropko S.J."/>
            <person name="Newman J.D."/>
        </authorList>
    </citation>
    <scope>NUCLEOTIDE SEQUENCE [LARGE SCALE GENOMIC DNA]</scope>
    <source>
        <strain evidence="2 4">DSM 2063</strain>
    </source>
</reference>
<evidence type="ECO:0000313" key="2">
    <source>
        <dbReference type="EMBL" id="KFF18241.1"/>
    </source>
</evidence>
<keyword evidence="2" id="KW-0808">Transferase</keyword>
<dbReference type="eggNOG" id="COG0438">
    <property type="taxonomic scope" value="Bacteria"/>
</dbReference>
<evidence type="ECO:0000313" key="5">
    <source>
        <dbReference type="Proteomes" id="UP000198424"/>
    </source>
</evidence>
<dbReference type="CDD" id="cd01635">
    <property type="entry name" value="Glycosyltransferase_GTB-type"/>
    <property type="match status" value="1"/>
</dbReference>
<dbReference type="Proteomes" id="UP000028712">
    <property type="component" value="Unassembled WGS sequence"/>
</dbReference>
<proteinExistence type="predicted"/>
<dbReference type="RefSeq" id="WP_035619497.1">
    <property type="nucleotide sequence ID" value="NZ_JBEWQG010000011.1"/>
</dbReference>
<dbReference type="PANTHER" id="PTHR12526">
    <property type="entry name" value="GLYCOSYLTRANSFERASE"/>
    <property type="match status" value="1"/>
</dbReference>
<dbReference type="EMBL" id="MUGY01000004">
    <property type="protein sequence ID" value="OXA97014.1"/>
    <property type="molecule type" value="Genomic_DNA"/>
</dbReference>
<evidence type="ECO:0000259" key="1">
    <source>
        <dbReference type="Pfam" id="PF00534"/>
    </source>
</evidence>
<dbReference type="AlphaFoldDB" id="A0A086ANH7"/>
<accession>A0A086ANH7</accession>
<organism evidence="2 4">
    <name type="scientific">Flavobacterium hydatis</name>
    <name type="common">Cytophaga aquatilis</name>
    <dbReference type="NCBI Taxonomy" id="991"/>
    <lineage>
        <taxon>Bacteria</taxon>
        <taxon>Pseudomonadati</taxon>
        <taxon>Bacteroidota</taxon>
        <taxon>Flavobacteriia</taxon>
        <taxon>Flavobacteriales</taxon>
        <taxon>Flavobacteriaceae</taxon>
        <taxon>Flavobacterium</taxon>
    </lineage>
</organism>
<dbReference type="Proteomes" id="UP000198424">
    <property type="component" value="Unassembled WGS sequence"/>
</dbReference>
<dbReference type="Pfam" id="PF00534">
    <property type="entry name" value="Glycos_transf_1"/>
    <property type="match status" value="1"/>
</dbReference>
<reference evidence="3 5" key="2">
    <citation type="submission" date="2016-11" db="EMBL/GenBank/DDBJ databases">
        <title>Whole genomes of Flavobacteriaceae.</title>
        <authorList>
            <person name="Stine C."/>
            <person name="Li C."/>
            <person name="Tadesse D."/>
        </authorList>
    </citation>
    <scope>NUCLEOTIDE SEQUENCE [LARGE SCALE GENOMIC DNA]</scope>
    <source>
        <strain evidence="3 5">ATCC 29551</strain>
    </source>
</reference>
<dbReference type="PANTHER" id="PTHR12526:SF630">
    <property type="entry name" value="GLYCOSYLTRANSFERASE"/>
    <property type="match status" value="1"/>
</dbReference>
<sequence>MKLLIVSNAPLIYKDKYCYAYGPYVNELIILRKFSDELIFCCPVWENDRGLLISKIPFDFTKNFKLIDSNLNTLKSAFLSVFYSIYNVIVLFRAMKSADHIHLRCPGNIGLLGCIVQIFFPNKIKTAKYAGNWDPQAQQPLSYRLQKWILRNTFLTKNIQVLVYGEWKESTKNIKPFFTATYADNEKLDFKELETKKQMNFVFVGTLVSGKNPLYAIQLVEGLYKKGYDVSLNLYGEGVERIILEKYILENDLKKYIFLNGNQNQEIIKTAYQNSGFVILPSKSEGWPKAIAEGMFWGCVPVATSVSCVPFMLDYGNRGVLLKMNLLDDLHQLEIILKDKRCFIDKSLKASEWSQKFTTDVFETEIKKLLQS</sequence>
<comment type="caution">
    <text evidence="2">The sequence shown here is derived from an EMBL/GenBank/DDBJ whole genome shotgun (WGS) entry which is preliminary data.</text>
</comment>
<gene>
    <name evidence="3" type="ORF">B0A62_07130</name>
    <name evidence="2" type="ORF">IW20_04885</name>
</gene>
<protein>
    <submittedName>
        <fullName evidence="2">Glycosyl transferase</fullName>
    </submittedName>
</protein>
<dbReference type="SUPFAM" id="SSF53756">
    <property type="entry name" value="UDP-Glycosyltransferase/glycogen phosphorylase"/>
    <property type="match status" value="1"/>
</dbReference>
<dbReference type="STRING" id="991.IW20_04885"/>
<dbReference type="GO" id="GO:0016757">
    <property type="term" value="F:glycosyltransferase activity"/>
    <property type="evidence" value="ECO:0007669"/>
    <property type="project" value="InterPro"/>
</dbReference>
<feature type="domain" description="Glycosyl transferase family 1" evidence="1">
    <location>
        <begin position="185"/>
        <end position="331"/>
    </location>
</feature>
<keyword evidence="5" id="KW-1185">Reference proteome</keyword>
<evidence type="ECO:0000313" key="4">
    <source>
        <dbReference type="Proteomes" id="UP000028712"/>
    </source>
</evidence>
<evidence type="ECO:0000313" key="3">
    <source>
        <dbReference type="EMBL" id="OXA97014.1"/>
    </source>
</evidence>